<evidence type="ECO:0000256" key="1">
    <source>
        <dbReference type="ARBA" id="ARBA00007261"/>
    </source>
</evidence>
<feature type="domain" description="Peptidase M16 C-terminal" evidence="4">
    <location>
        <begin position="171"/>
        <end position="342"/>
    </location>
</feature>
<keyword evidence="2" id="KW-0378">Hydrolase</keyword>
<keyword evidence="2" id="KW-0482">Metalloprotease</keyword>
<dbReference type="Proteomes" id="UP000199150">
    <property type="component" value="Unassembled WGS sequence"/>
</dbReference>
<evidence type="ECO:0000259" key="3">
    <source>
        <dbReference type="Pfam" id="PF00675"/>
    </source>
</evidence>
<dbReference type="EMBL" id="FMTS01000001">
    <property type="protein sequence ID" value="SCW37338.1"/>
    <property type="molecule type" value="Genomic_DNA"/>
</dbReference>
<proteinExistence type="inferred from homology"/>
<dbReference type="RefSeq" id="WP_090643845.1">
    <property type="nucleotide sequence ID" value="NZ_CBCRYE010000001.1"/>
</dbReference>
<dbReference type="AlphaFoldDB" id="A0A1G4PZ21"/>
<dbReference type="SUPFAM" id="SSF63411">
    <property type="entry name" value="LuxS/MPP-like metallohydrolase"/>
    <property type="match status" value="2"/>
</dbReference>
<dbReference type="Pfam" id="PF00675">
    <property type="entry name" value="Peptidase_M16"/>
    <property type="match status" value="1"/>
</dbReference>
<gene>
    <name evidence="5" type="ORF">SAMN02927928_0768</name>
</gene>
<keyword evidence="2" id="KW-0645">Protease</keyword>
<evidence type="ECO:0000313" key="6">
    <source>
        <dbReference type="Proteomes" id="UP000199150"/>
    </source>
</evidence>
<dbReference type="InterPro" id="IPR011765">
    <property type="entry name" value="Pept_M16_N"/>
</dbReference>
<dbReference type="InterPro" id="IPR050361">
    <property type="entry name" value="MPP/UQCRC_Complex"/>
</dbReference>
<dbReference type="PANTHER" id="PTHR11851">
    <property type="entry name" value="METALLOPROTEASE"/>
    <property type="match status" value="1"/>
</dbReference>
<dbReference type="GO" id="GO:0046872">
    <property type="term" value="F:metal ion binding"/>
    <property type="evidence" value="ECO:0007669"/>
    <property type="project" value="InterPro"/>
</dbReference>
<sequence>MTILASQKLYTFDNGLRLLVDPMPGLKTFALSALIYGGARFETEAQSGWAHLLEHMVFKGAAGRTARDLAEAIEHKGGTINASTGYEHTRFEVRGLNSLMPLALEIITDLMFRPAIDAEELAREKKVVEQEILEAYDTPDDHVFDLLQSAMFAGQSLGRPILGTKQSLKPVTPDALREFAETLYAPHQIVVCVSGGVVPEEVYAALKPRVESVPAHAGFGKPAAMRFTTERHVQKRRIEQANLTIGFEGVSRLSQDIIPLRLFSEILGGGMASRLFQEAREARGLAYSIDSFTTPYRDGGIFGIYAGCAAADVAPLIELIQKVLSELSSNPLQAELERAKAQFMTSLFLNHEGAASRCGTFASQLSTFGKVFTLDEVAADIEGVGRDDLVRVGSAISRQKTCASALLGPKTMSDVSALLAA</sequence>
<dbReference type="Pfam" id="PF05193">
    <property type="entry name" value="Peptidase_M16_C"/>
    <property type="match status" value="1"/>
</dbReference>
<evidence type="ECO:0000256" key="2">
    <source>
        <dbReference type="ARBA" id="ARBA00023049"/>
    </source>
</evidence>
<feature type="domain" description="Peptidase M16 N-terminal" evidence="3">
    <location>
        <begin position="32"/>
        <end position="165"/>
    </location>
</feature>
<reference evidence="6" key="1">
    <citation type="submission" date="2016-10" db="EMBL/GenBank/DDBJ databases">
        <authorList>
            <person name="Varghese N."/>
            <person name="Submissions S."/>
        </authorList>
    </citation>
    <scope>NUCLEOTIDE SEQUENCE [LARGE SCALE GENOMIC DNA]</scope>
    <source>
        <strain evidence="6">CGMCC 1.3431</strain>
    </source>
</reference>
<name>A0A1G4PZ21_9CAUL</name>
<comment type="similarity">
    <text evidence="1">Belongs to the peptidase M16 family.</text>
</comment>
<organism evidence="5 6">
    <name type="scientific">Asticcacaulis taihuensis</name>
    <dbReference type="NCBI Taxonomy" id="260084"/>
    <lineage>
        <taxon>Bacteria</taxon>
        <taxon>Pseudomonadati</taxon>
        <taxon>Pseudomonadota</taxon>
        <taxon>Alphaproteobacteria</taxon>
        <taxon>Caulobacterales</taxon>
        <taxon>Caulobacteraceae</taxon>
        <taxon>Asticcacaulis</taxon>
    </lineage>
</organism>
<accession>A0A1G4PZ21</accession>
<dbReference type="GO" id="GO:0008237">
    <property type="term" value="F:metallopeptidase activity"/>
    <property type="evidence" value="ECO:0007669"/>
    <property type="project" value="UniProtKB-KW"/>
</dbReference>
<protein>
    <submittedName>
        <fullName evidence="5">Predicted Zn-dependent peptidase</fullName>
    </submittedName>
</protein>
<keyword evidence="6" id="KW-1185">Reference proteome</keyword>
<evidence type="ECO:0000313" key="5">
    <source>
        <dbReference type="EMBL" id="SCW37338.1"/>
    </source>
</evidence>
<dbReference type="InterPro" id="IPR007863">
    <property type="entry name" value="Peptidase_M16_C"/>
</dbReference>
<evidence type="ECO:0000259" key="4">
    <source>
        <dbReference type="Pfam" id="PF05193"/>
    </source>
</evidence>
<dbReference type="STRING" id="260084.SAMN02927928_0768"/>
<dbReference type="Gene3D" id="3.30.830.10">
    <property type="entry name" value="Metalloenzyme, LuxS/M16 peptidase-like"/>
    <property type="match status" value="2"/>
</dbReference>
<dbReference type="InterPro" id="IPR011249">
    <property type="entry name" value="Metalloenz_LuxS/M16"/>
</dbReference>
<dbReference type="PANTHER" id="PTHR11851:SF49">
    <property type="entry name" value="MITOCHONDRIAL-PROCESSING PEPTIDASE SUBUNIT ALPHA"/>
    <property type="match status" value="1"/>
</dbReference>
<dbReference type="OrthoDB" id="9811314at2"/>